<name>A0A3U1P7B4_SALET</name>
<dbReference type="AlphaFoldDB" id="A0A3U1P7B4"/>
<organism evidence="1">
    <name type="scientific">Salmonella enterica I</name>
    <dbReference type="NCBI Taxonomy" id="59201"/>
    <lineage>
        <taxon>Bacteria</taxon>
        <taxon>Pseudomonadati</taxon>
        <taxon>Pseudomonadota</taxon>
        <taxon>Gammaproteobacteria</taxon>
        <taxon>Enterobacterales</taxon>
        <taxon>Enterobacteriaceae</taxon>
        <taxon>Salmonella</taxon>
    </lineage>
</organism>
<reference evidence="1" key="1">
    <citation type="submission" date="2018-07" db="EMBL/GenBank/DDBJ databases">
        <authorList>
            <consortium name="GenomeTrakr network: Whole genome sequencing for foodborne pathogen traceback"/>
        </authorList>
    </citation>
    <scope>NUCLEOTIDE SEQUENCE</scope>
    <source>
        <strain evidence="1">MDH-2013-00175</strain>
    </source>
</reference>
<evidence type="ECO:0000313" key="1">
    <source>
        <dbReference type="EMBL" id="EBP4061013.1"/>
    </source>
</evidence>
<accession>A0A3U1P7B4</accession>
<dbReference type="EMBL" id="AAGLQK010000067">
    <property type="protein sequence ID" value="EBP4061013.1"/>
    <property type="molecule type" value="Genomic_DNA"/>
</dbReference>
<proteinExistence type="predicted"/>
<sequence>MVCVVSVHIDVEMPDVAKSYARALENWKNSGVLPDHFGSEGQWEDNKRLCDSYVYKLHIRLPSEPGWKKTKAQIDRHSNHYLVFSRHWLDYDKIQIISVMSPNGHEKAKTSFMAELERRAEDFQNS</sequence>
<gene>
    <name evidence="1" type="ORF">Z599_25465</name>
</gene>
<dbReference type="InterPro" id="IPR020353">
    <property type="entry name" value="Toxin_YafO"/>
</dbReference>
<dbReference type="RefSeq" id="WP_039520891.1">
    <property type="nucleotide sequence ID" value="NZ_JBQGPW010000073.1"/>
</dbReference>
<protein>
    <submittedName>
        <fullName evidence="1">Type II toxin-antitoxin system YafO family toxin</fullName>
    </submittedName>
</protein>
<comment type="caution">
    <text evidence="1">The sequence shown here is derived from an EMBL/GenBank/DDBJ whole genome shotgun (WGS) entry which is preliminary data.</text>
</comment>
<dbReference type="Pfam" id="PF13957">
    <property type="entry name" value="YafO_toxin"/>
    <property type="match status" value="1"/>
</dbReference>